<dbReference type="Gene3D" id="1.10.287.1260">
    <property type="match status" value="1"/>
</dbReference>
<evidence type="ECO:0000313" key="10">
    <source>
        <dbReference type="Proteomes" id="UP000195652"/>
    </source>
</evidence>
<dbReference type="AlphaFoldDB" id="A0A7Y4LGP9"/>
<keyword evidence="5 7" id="KW-0472">Membrane</keyword>
<feature type="transmembrane region" description="Helical" evidence="7">
    <location>
        <begin position="56"/>
        <end position="81"/>
    </location>
</feature>
<dbReference type="InterPro" id="IPR045276">
    <property type="entry name" value="YbiO_bact"/>
</dbReference>
<reference evidence="9 10" key="1">
    <citation type="journal article" date="2014" name="BMC Vet. Res.">
        <title>First report of Corynebacterium pseudotuberculosis from caseous lymphadenitis lesions in Black Alentejano pig (Sus scrofa domesticus).</title>
        <authorList>
            <person name="Oliveira M."/>
            <person name="Barroco C."/>
            <person name="Mottola C."/>
            <person name="Santos R."/>
            <person name="Lemsaddek A."/>
            <person name="Tavares L."/>
            <person name="Semedo-Lemsaddek T."/>
        </authorList>
    </citation>
    <scope>NUCLEOTIDE SEQUENCE [LARGE SCALE GENOMIC DNA]</scope>
    <source>
        <strain evidence="9 10">PO100/5</strain>
    </source>
</reference>
<feature type="transmembrane region" description="Helical" evidence="7">
    <location>
        <begin position="93"/>
        <end position="120"/>
    </location>
</feature>
<name>A0A7Y4LGP9_9CORY</name>
<dbReference type="InterPro" id="IPR010920">
    <property type="entry name" value="LSM_dom_sf"/>
</dbReference>
<evidence type="ECO:0000256" key="5">
    <source>
        <dbReference type="ARBA" id="ARBA00023136"/>
    </source>
</evidence>
<dbReference type="Proteomes" id="UP000195652">
    <property type="component" value="Chromosome"/>
</dbReference>
<keyword evidence="10" id="KW-1185">Reference proteome</keyword>
<feature type="compositionally biased region" description="Polar residues" evidence="6">
    <location>
        <begin position="315"/>
        <end position="339"/>
    </location>
</feature>
<comment type="subcellular location">
    <subcellularLocation>
        <location evidence="1">Cell membrane</location>
    </subcellularLocation>
</comment>
<feature type="region of interest" description="Disordered" evidence="6">
    <location>
        <begin position="457"/>
        <end position="566"/>
    </location>
</feature>
<feature type="compositionally biased region" description="Basic and acidic residues" evidence="6">
    <location>
        <begin position="352"/>
        <end position="372"/>
    </location>
</feature>
<evidence type="ECO:0000259" key="8">
    <source>
        <dbReference type="Pfam" id="PF00924"/>
    </source>
</evidence>
<reference evidence="9 10" key="4">
    <citation type="journal article" date="2020" name="PLoS ONE">
        <title>Taxonomic classification of strain PO100/5 shows a broader geographic distribution and genetic markers of the recently described Corynebacterium silvaticum.</title>
        <authorList>
            <person name="Viana M.V.C."/>
            <person name="Profeta R."/>
            <person name="da Silva A.L."/>
            <person name="Hurtado R."/>
            <person name="Cerqueira J.C."/>
            <person name="Ribeiro B.F.S."/>
            <person name="Almeida M.O."/>
            <person name="Morais-Rodrigues F."/>
            <person name="Soares S.C."/>
            <person name="Oliveira M."/>
            <person name="Tavares L."/>
            <person name="Figueiredo H."/>
            <person name="Wattam A.R."/>
            <person name="Barh D."/>
            <person name="Ghosh P."/>
            <person name="Silva A."/>
            <person name="Azevedo V."/>
        </authorList>
    </citation>
    <scope>NUCLEOTIDE SEQUENCE [LARGE SCALE GENOMIC DNA]</scope>
    <source>
        <strain evidence="9 10">PO100/5</strain>
    </source>
</reference>
<feature type="region of interest" description="Disordered" evidence="6">
    <location>
        <begin position="387"/>
        <end position="414"/>
    </location>
</feature>
<sequence>MRTQFLLHQTWDWFIDTGLDLLILAFLAFLVPRLGRLAMRIVEKKVIDEHEDESKAHLAFAGVMIYIAQMIAYFVIFVFVLQQIGFTLAGAAIPATAASAAIGLGAQSIIADFLAGFFILSEKHYGVGDWVRFEGGATKIEGTVIQITMRATRIRTLAEETVIIPNSKAGVSINNSNYWSSAVVTMPIPLLGSASIEEAIERSTRATRRALRRSDIAPEILGELSVHPSVAVHQPSTVGQPWTVDMRFVCQVNPGSQWLVERAIRTSIIDEFWQEYGTAPTLTGSRADTLETSSPSDIADSLFRPAIITNADASKTVASTSSTGELSQPLNSTGNTETTKVFPGTSLITPAEDPRTTELPDAQSPDRGDHAKEDPAIVETGLMDTAISNNEQHDPNDQDPHNKDAQAPATSSDASMTTWRRILTVGGRTRVSTTMLVVGFALIVLLKGFTLEPDDAYQNSRSVAPPSPQPTTPVAPPPPPVITTPKTTETSIPQTSSQKPSSETPPPAPHGSSGSSGGVSEEPASPTSPQDLPTESTGPAPAADPHPQAEGGTTDAGTHNSRVITP</sequence>
<evidence type="ECO:0000256" key="6">
    <source>
        <dbReference type="SAM" id="MobiDB-lite"/>
    </source>
</evidence>
<dbReference type="PANTHER" id="PTHR30460:SF0">
    <property type="entry name" value="MODERATE CONDUCTANCE MECHANOSENSITIVE CHANNEL YBIO"/>
    <property type="match status" value="1"/>
</dbReference>
<evidence type="ECO:0000313" key="9">
    <source>
        <dbReference type="EMBL" id="ARU46013.1"/>
    </source>
</evidence>
<reference evidence="9 10" key="2">
    <citation type="journal article" date="2020" name="Antonie Van Leeuwenhoek">
        <title>Phylogenomic characterisation of a novel corynebacterial species pathogenic to animals.</title>
        <authorList>
            <person name="Moller J."/>
            <person name="Musella L."/>
            <person name="Melnikov V."/>
            <person name="Geissdorfer W."/>
            <person name="Burkovski A."/>
            <person name="Sangal V."/>
        </authorList>
    </citation>
    <scope>NUCLEOTIDE SEQUENCE [LARGE SCALE GENOMIC DNA]</scope>
    <source>
        <strain evidence="9 10">PO100/5</strain>
    </source>
</reference>
<keyword evidence="4 7" id="KW-1133">Transmembrane helix</keyword>
<dbReference type="InterPro" id="IPR006685">
    <property type="entry name" value="MscS_channel_2nd"/>
</dbReference>
<reference evidence="9 10" key="3">
    <citation type="journal article" date="2020" name="Int. J. Syst. Evol. Microbiol.">
        <title>Corynebacterium silvaticum sp. nov., a unique group of NTTB corynebacteria in wild boar and roe deer.</title>
        <authorList>
            <person name="Dangel A."/>
            <person name="Berger A."/>
            <person name="Rau J."/>
            <person name="Eisenberg T."/>
            <person name="Kampfer P."/>
            <person name="Margos G."/>
            <person name="Contzen M."/>
            <person name="Busse H.J."/>
            <person name="Konrad R."/>
            <person name="Peters M."/>
            <person name="Sting R."/>
            <person name="Sing A."/>
        </authorList>
    </citation>
    <scope>NUCLEOTIDE SEQUENCE [LARGE SCALE GENOMIC DNA]</scope>
    <source>
        <strain evidence="9 10">PO100/5</strain>
    </source>
</reference>
<organism evidence="9 10">
    <name type="scientific">Corynebacterium silvaticum</name>
    <dbReference type="NCBI Taxonomy" id="2320431"/>
    <lineage>
        <taxon>Bacteria</taxon>
        <taxon>Bacillati</taxon>
        <taxon>Actinomycetota</taxon>
        <taxon>Actinomycetes</taxon>
        <taxon>Mycobacteriales</taxon>
        <taxon>Corynebacteriaceae</taxon>
        <taxon>Corynebacterium</taxon>
    </lineage>
</organism>
<evidence type="ECO:0000256" key="4">
    <source>
        <dbReference type="ARBA" id="ARBA00022989"/>
    </source>
</evidence>
<accession>A0A7Y4LGP9</accession>
<evidence type="ECO:0000256" key="1">
    <source>
        <dbReference type="ARBA" id="ARBA00004236"/>
    </source>
</evidence>
<dbReference type="Gene3D" id="2.30.30.60">
    <property type="match status" value="1"/>
</dbReference>
<feature type="domain" description="Mechanosensitive ion channel MscS" evidence="8">
    <location>
        <begin position="109"/>
        <end position="173"/>
    </location>
</feature>
<feature type="region of interest" description="Disordered" evidence="6">
    <location>
        <begin position="315"/>
        <end position="372"/>
    </location>
</feature>
<keyword evidence="2" id="KW-1003">Cell membrane</keyword>
<feature type="compositionally biased region" description="Basic and acidic residues" evidence="6">
    <location>
        <begin position="391"/>
        <end position="404"/>
    </location>
</feature>
<dbReference type="OrthoDB" id="4638917at2"/>
<dbReference type="PANTHER" id="PTHR30460">
    <property type="entry name" value="MODERATE CONDUCTANCE MECHANOSENSITIVE CHANNEL YBIO"/>
    <property type="match status" value="1"/>
</dbReference>
<feature type="transmembrane region" description="Helical" evidence="7">
    <location>
        <begin position="13"/>
        <end position="35"/>
    </location>
</feature>
<protein>
    <submittedName>
        <fullName evidence="9">Mechanosensitive ion channel</fullName>
    </submittedName>
</protein>
<dbReference type="GeneID" id="75007687"/>
<feature type="compositionally biased region" description="Low complexity" evidence="6">
    <location>
        <begin position="483"/>
        <end position="495"/>
    </location>
</feature>
<dbReference type="KEGG" id="csil:CBE74_05355"/>
<dbReference type="GO" id="GO:0008381">
    <property type="term" value="F:mechanosensitive monoatomic ion channel activity"/>
    <property type="evidence" value="ECO:0007669"/>
    <property type="project" value="InterPro"/>
</dbReference>
<dbReference type="GO" id="GO:0005886">
    <property type="term" value="C:plasma membrane"/>
    <property type="evidence" value="ECO:0007669"/>
    <property type="project" value="UniProtKB-SubCell"/>
</dbReference>
<dbReference type="EMBL" id="CP021417">
    <property type="protein sequence ID" value="ARU46013.1"/>
    <property type="molecule type" value="Genomic_DNA"/>
</dbReference>
<dbReference type="SUPFAM" id="SSF50182">
    <property type="entry name" value="Sm-like ribonucleoproteins"/>
    <property type="match status" value="1"/>
</dbReference>
<feature type="compositionally biased region" description="Polar residues" evidence="6">
    <location>
        <begin position="527"/>
        <end position="537"/>
    </location>
</feature>
<evidence type="ECO:0000256" key="7">
    <source>
        <dbReference type="SAM" id="Phobius"/>
    </source>
</evidence>
<keyword evidence="3 7" id="KW-0812">Transmembrane</keyword>
<dbReference type="RefSeq" id="WP_087453835.1">
    <property type="nucleotide sequence ID" value="NZ_CP021417.2"/>
</dbReference>
<feature type="compositionally biased region" description="Polar residues" evidence="6">
    <location>
        <begin position="555"/>
        <end position="566"/>
    </location>
</feature>
<feature type="compositionally biased region" description="Low complexity" evidence="6">
    <location>
        <begin position="510"/>
        <end position="525"/>
    </location>
</feature>
<evidence type="ECO:0000256" key="2">
    <source>
        <dbReference type="ARBA" id="ARBA00022475"/>
    </source>
</evidence>
<dbReference type="InterPro" id="IPR023408">
    <property type="entry name" value="MscS_beta-dom_sf"/>
</dbReference>
<proteinExistence type="predicted"/>
<feature type="compositionally biased region" description="Pro residues" evidence="6">
    <location>
        <begin position="465"/>
        <end position="482"/>
    </location>
</feature>
<evidence type="ECO:0000256" key="3">
    <source>
        <dbReference type="ARBA" id="ARBA00022692"/>
    </source>
</evidence>
<gene>
    <name evidence="9" type="ORF">CBE74_05355</name>
</gene>
<dbReference type="Pfam" id="PF00924">
    <property type="entry name" value="MS_channel_2nd"/>
    <property type="match status" value="1"/>
</dbReference>